<accession>A0ABT6UFQ9</accession>
<feature type="compositionally biased region" description="Basic and acidic residues" evidence="1">
    <location>
        <begin position="88"/>
        <end position="99"/>
    </location>
</feature>
<gene>
    <name evidence="2" type="ORF">ODY93_17110</name>
</gene>
<protein>
    <recommendedName>
        <fullName evidence="4">Conjugal transfer protein TrbI</fullName>
    </recommendedName>
</protein>
<keyword evidence="3" id="KW-1185">Reference proteome</keyword>
<dbReference type="Proteomes" id="UP001159075">
    <property type="component" value="Unassembled WGS sequence"/>
</dbReference>
<feature type="region of interest" description="Disordered" evidence="1">
    <location>
        <begin position="214"/>
        <end position="235"/>
    </location>
</feature>
<evidence type="ECO:0000256" key="1">
    <source>
        <dbReference type="SAM" id="MobiDB-lite"/>
    </source>
</evidence>
<organism evidence="2 3">
    <name type="scientific">Shewanella xiamenensis</name>
    <dbReference type="NCBI Taxonomy" id="332186"/>
    <lineage>
        <taxon>Bacteria</taxon>
        <taxon>Pseudomonadati</taxon>
        <taxon>Pseudomonadota</taxon>
        <taxon>Gammaproteobacteria</taxon>
        <taxon>Alteromonadales</taxon>
        <taxon>Shewanellaceae</taxon>
        <taxon>Shewanella</taxon>
    </lineage>
</organism>
<feature type="compositionally biased region" description="Basic and acidic residues" evidence="1">
    <location>
        <begin position="67"/>
        <end position="76"/>
    </location>
</feature>
<evidence type="ECO:0000313" key="2">
    <source>
        <dbReference type="EMBL" id="MDI5833304.1"/>
    </source>
</evidence>
<evidence type="ECO:0000313" key="3">
    <source>
        <dbReference type="Proteomes" id="UP001159075"/>
    </source>
</evidence>
<feature type="compositionally biased region" description="Low complexity" evidence="1">
    <location>
        <begin position="56"/>
        <end position="66"/>
    </location>
</feature>
<dbReference type="RefSeq" id="WP_282679843.1">
    <property type="nucleotide sequence ID" value="NZ_CP106875.1"/>
</dbReference>
<dbReference type="EMBL" id="JAOTLW010000020">
    <property type="protein sequence ID" value="MDI5833304.1"/>
    <property type="molecule type" value="Genomic_DNA"/>
</dbReference>
<comment type="caution">
    <text evidence="2">The sequence shown here is derived from an EMBL/GenBank/DDBJ whole genome shotgun (WGS) entry which is preliminary data.</text>
</comment>
<name>A0ABT6UFQ9_9GAMM</name>
<evidence type="ECO:0008006" key="4">
    <source>
        <dbReference type="Google" id="ProtNLM"/>
    </source>
</evidence>
<sequence>MSASAENNLTNNPFKTMKKAWSTLPRSSKKIYKIVLGLICIFGYMVASNISSEKASSVQSKVSLPSSDDRERKQDSENTQLDYQMKSALKESEEQRQKDSLTNNVTYLPKMDNLELQPSSDIIVPPPKSDVDKSESKVVNKPEVVSDTDFALGRNNDRQVSSVRRMQDEEVKSKIQTRLSIYQALEQGATVIDGGGELYVRKFESKKTDDLKANSNIGNQASGTSKPYEDSNQIASSNRLTRGDVVIVQIDNYLNSDDNGKFVRMTMLEPIEGPIITGEYTRQGEFLNITTSSISYKGITKPFKGIVVTADGRMSAGAATSSDNHSFYRWSMLVLSGALSGIGEVYLGSGAGTDKIIKENGDIYETSRPGYETIAIGVGKGIGDRTASIAEKEFETPPTVILDPKEQSIWGVYVSETVDLEGFPLIDRGRVY</sequence>
<feature type="region of interest" description="Disordered" evidence="1">
    <location>
        <begin position="55"/>
        <end position="104"/>
    </location>
</feature>
<proteinExistence type="predicted"/>
<reference evidence="2 3" key="1">
    <citation type="submission" date="2022-09" db="EMBL/GenBank/DDBJ databases">
        <title>The outer-membrane cytochrome OmcA is essential for infection of Shewanella oneidensis by a zebrafish-associated bacteriophage.</title>
        <authorList>
            <person name="Grenfell A.W."/>
            <person name="Intile P."/>
            <person name="Mcfarlane J."/>
            <person name="Leung D."/>
            <person name="Abdalla K."/>
            <person name="Wold M."/>
            <person name="Kees E."/>
            <person name="Gralnick J."/>
        </authorList>
    </citation>
    <scope>NUCLEOTIDE SEQUENCE [LARGE SCALE GENOMIC DNA]</scope>
    <source>
        <strain evidence="2 3">NF-5</strain>
    </source>
</reference>